<evidence type="ECO:0000256" key="3">
    <source>
        <dbReference type="ARBA" id="ARBA00022692"/>
    </source>
</evidence>
<evidence type="ECO:0000256" key="10">
    <source>
        <dbReference type="SAM" id="MobiDB-lite"/>
    </source>
</evidence>
<dbReference type="NCBIfam" id="TIGR03924">
    <property type="entry name" value="T7SS_EccC_a"/>
    <property type="match status" value="1"/>
</dbReference>
<evidence type="ECO:0000256" key="1">
    <source>
        <dbReference type="ARBA" id="ARBA00004651"/>
    </source>
</evidence>
<dbReference type="InterPro" id="IPR023836">
    <property type="entry name" value="EccCa-like_Actinobacteria"/>
</dbReference>
<dbReference type="Gene3D" id="3.40.50.300">
    <property type="entry name" value="P-loop containing nucleotide triphosphate hydrolases"/>
    <property type="match status" value="4"/>
</dbReference>
<dbReference type="EMBL" id="PVTI01000019">
    <property type="protein sequence ID" value="PRY56303.1"/>
    <property type="molecule type" value="Genomic_DNA"/>
</dbReference>
<keyword evidence="5 9" id="KW-0547">Nucleotide-binding</keyword>
<dbReference type="NCBIfam" id="TIGR03925">
    <property type="entry name" value="T7SS_EccC_b"/>
    <property type="match status" value="1"/>
</dbReference>
<keyword evidence="6 9" id="KW-0067">ATP-binding</keyword>
<gene>
    <name evidence="12" type="ORF">BCF74_11920</name>
</gene>
<feature type="binding site" evidence="9">
    <location>
        <begin position="834"/>
        <end position="841"/>
    </location>
    <ligand>
        <name>ATP</name>
        <dbReference type="ChEBI" id="CHEBI:30616"/>
    </ligand>
</feature>
<proteinExistence type="predicted"/>
<dbReference type="Proteomes" id="UP000237822">
    <property type="component" value="Unassembled WGS sequence"/>
</dbReference>
<dbReference type="GO" id="GO:0005886">
    <property type="term" value="C:plasma membrane"/>
    <property type="evidence" value="ECO:0007669"/>
    <property type="project" value="UniProtKB-SubCell"/>
</dbReference>
<evidence type="ECO:0000256" key="4">
    <source>
        <dbReference type="ARBA" id="ARBA00022737"/>
    </source>
</evidence>
<name>A0A2T0UEF8_9MICO</name>
<evidence type="ECO:0000256" key="5">
    <source>
        <dbReference type="ARBA" id="ARBA00022741"/>
    </source>
</evidence>
<feature type="domain" description="FtsK" evidence="11">
    <location>
        <begin position="458"/>
        <end position="658"/>
    </location>
</feature>
<feature type="binding site" evidence="9">
    <location>
        <begin position="1119"/>
        <end position="1126"/>
    </location>
    <ligand>
        <name>ATP</name>
        <dbReference type="ChEBI" id="CHEBI:30616"/>
    </ligand>
</feature>
<feature type="domain" description="FtsK" evidence="11">
    <location>
        <begin position="815"/>
        <end position="1006"/>
    </location>
</feature>
<comment type="subcellular location">
    <subcellularLocation>
        <location evidence="1">Cell membrane</location>
        <topology evidence="1">Multi-pass membrane protein</topology>
    </subcellularLocation>
</comment>
<dbReference type="OrthoDB" id="9807790at2"/>
<reference evidence="12 13" key="1">
    <citation type="submission" date="2018-03" db="EMBL/GenBank/DDBJ databases">
        <title>Genomic Encyclopedia of Archaeal and Bacterial Type Strains, Phase II (KMG-II): from individual species to whole genera.</title>
        <authorList>
            <person name="Goeker M."/>
        </authorList>
    </citation>
    <scope>NUCLEOTIDE SEQUENCE [LARGE SCALE GENOMIC DNA]</scope>
    <source>
        <strain evidence="12 13">ATCC BAA-1496</strain>
    </source>
</reference>
<accession>A0A2T0UEF8</accession>
<evidence type="ECO:0000256" key="9">
    <source>
        <dbReference type="PROSITE-ProRule" id="PRU00289"/>
    </source>
</evidence>
<keyword evidence="3" id="KW-0812">Transmembrane</keyword>
<keyword evidence="7" id="KW-1133">Transmembrane helix</keyword>
<sequence>MTATVGGTRQDAPSVPTGRIVLQPPPEITPAEGVSNILMQAVPMLGSVGSMGFVALSQPGPRGIIGAGMFLVASLGFVFSSGLRQRQQHTSEVISNRREYLAYLAEVRETVRDAAAKQREAGLWNYPAPTSLPLLAEEKSRVWERLPADDDFLHVRMGTTAQPLCLTLEPAETPPLAQLDPVAASALHRLLTTHRVQQGLPASVSLPAWARVQITGEAAPARALARSLVVNAAVMHSPDTLIVAALTGPDSREEWDWLKWLPHALSPTERDAVGPMRLVAESVDELLELLPDDVTDRPRFGPTSQPPAPHVVVVVDGARLPRHNPLVTEEGVLGVTVIDLPEQWGELDSTTTLRLAVESERHGTTTGQVPFEILSLSRGGAKGLADQMTVTEAEAAARRLAPMFVSGEVEVRDALTTSTELVDLLGLGDVRDFDPATAWRPRLQRDRLRVPIGVGGSGQVVALDIKESAQQGMGPHGLVIGATGSGKSELLRTLVLALAMTHSSEQLNFVLVDFKGGATFAGMADMPHVSAVITNLGQELTLVERMQDALQGEMTRRQELLRSAGNFANVTDYEKARAAGADLEPLPALLIVADEFSELLSAKPEFADLFVAIGRLGRSLSMHLLLSSQRLEEGRLRGLESHLSYRIGLRTFSAGESRTVIGVPDAYELPPVPGLGYLKPDQTTLLKFKAAYVSGPPKGRRRAATGGGAGAAMQVLPFTTAKAISAAPRVEEEAQPTGEPEETRAVFDIAVSRMKGKGRPAHQVWLPPLDVPNSLDQLLGDLAPDPQLGLVSKRWRAQGSYVFPMGIVDRPLEQRRELFVMQLGGAAGHVAVVGGPRTGRSTFVRTLVSSIALTTTPLETQFYILDFGGGTFTPFSRLAHVAGVANRNEPDVVRRTIAEISGIIDKREAYFRAQGIDSIETYRRRRAEGRADDGYGDVFLVVDGWPTIRAEFDELEATISGLAGRGLTFGIHVVITTSRWMDFRMSIRDMLGTRVELGLGDPGDSEIDRKVAANVPKGRPGRGITMTKHHFLSGIPRIDDSGSVDDLGEGVEDLIAKVDAAWQGPTPPKLRLLPEMITLDQLRSQAGAGDKRVLLGINESNLEPVGVNVEEDSHLYLFGDSDSGKSAMLRAYASEVARLYTPDQAKLFVVDYRRSLLGELPQEHVAEYMTTEEQVTAEMEGLTAFLRTRLPGPDITPEQLRARSWWSGSEAFILVDDYDLVVTSSGSPLRPLVPLLAQAADVGLHLVLTRRSGGASRSSYEPVLQALRDLAAPGIMLSTPPDEGALVGNIKGSIQPPGRGRLVTRDLGNQFVQFGWLPAKHS</sequence>
<evidence type="ECO:0000313" key="13">
    <source>
        <dbReference type="Proteomes" id="UP000237822"/>
    </source>
</evidence>
<dbReference type="InterPro" id="IPR003593">
    <property type="entry name" value="AAA+_ATPase"/>
</dbReference>
<protein>
    <submittedName>
        <fullName evidence="12">S-DNA-T family DNA segregation ATPase FtsK/SpoIIIE</fullName>
    </submittedName>
</protein>
<keyword evidence="13" id="KW-1185">Reference proteome</keyword>
<dbReference type="RefSeq" id="WP_106298128.1">
    <property type="nucleotide sequence ID" value="NZ_PVTI01000019.1"/>
</dbReference>
<evidence type="ECO:0000256" key="7">
    <source>
        <dbReference type="ARBA" id="ARBA00022989"/>
    </source>
</evidence>
<evidence type="ECO:0000256" key="6">
    <source>
        <dbReference type="ARBA" id="ARBA00022840"/>
    </source>
</evidence>
<dbReference type="InterPro" id="IPR027417">
    <property type="entry name" value="P-loop_NTPase"/>
</dbReference>
<keyword evidence="2" id="KW-1003">Cell membrane</keyword>
<dbReference type="GO" id="GO:0005524">
    <property type="term" value="F:ATP binding"/>
    <property type="evidence" value="ECO:0007669"/>
    <property type="project" value="UniProtKB-UniRule"/>
</dbReference>
<dbReference type="InterPro" id="IPR023837">
    <property type="entry name" value="EccCb-like_Actinobacteria"/>
</dbReference>
<evidence type="ECO:0000259" key="11">
    <source>
        <dbReference type="PROSITE" id="PS50901"/>
    </source>
</evidence>
<dbReference type="PANTHER" id="PTHR22683">
    <property type="entry name" value="SPORULATION PROTEIN RELATED"/>
    <property type="match status" value="1"/>
</dbReference>
<dbReference type="GO" id="GO:0003677">
    <property type="term" value="F:DNA binding"/>
    <property type="evidence" value="ECO:0007669"/>
    <property type="project" value="InterPro"/>
</dbReference>
<evidence type="ECO:0000313" key="12">
    <source>
        <dbReference type="EMBL" id="PRY56303.1"/>
    </source>
</evidence>
<keyword evidence="4" id="KW-0677">Repeat</keyword>
<dbReference type="Pfam" id="PF01580">
    <property type="entry name" value="FtsK_SpoIIIE"/>
    <property type="match status" value="2"/>
</dbReference>
<dbReference type="InterPro" id="IPR050206">
    <property type="entry name" value="FtsK/SpoIIIE/SftA"/>
</dbReference>
<dbReference type="PANTHER" id="PTHR22683:SF1">
    <property type="entry name" value="TYPE VII SECRETION SYSTEM PROTEIN ESSC"/>
    <property type="match status" value="1"/>
</dbReference>
<evidence type="ECO:0000256" key="2">
    <source>
        <dbReference type="ARBA" id="ARBA00022475"/>
    </source>
</evidence>
<dbReference type="PROSITE" id="PS50901">
    <property type="entry name" value="FTSK"/>
    <property type="match status" value="3"/>
</dbReference>
<organism evidence="12 13">
    <name type="scientific">Knoellia remsis</name>
    <dbReference type="NCBI Taxonomy" id="407159"/>
    <lineage>
        <taxon>Bacteria</taxon>
        <taxon>Bacillati</taxon>
        <taxon>Actinomycetota</taxon>
        <taxon>Actinomycetes</taxon>
        <taxon>Micrococcales</taxon>
        <taxon>Intrasporangiaceae</taxon>
        <taxon>Knoellia</taxon>
    </lineage>
</organism>
<keyword evidence="8" id="KW-0472">Membrane</keyword>
<feature type="binding site" evidence="9">
    <location>
        <begin position="481"/>
        <end position="488"/>
    </location>
    <ligand>
        <name>ATP</name>
        <dbReference type="ChEBI" id="CHEBI:30616"/>
    </ligand>
</feature>
<comment type="caution">
    <text evidence="12">The sequence shown here is derived from an EMBL/GenBank/DDBJ whole genome shotgun (WGS) entry which is preliminary data.</text>
</comment>
<feature type="region of interest" description="Disordered" evidence="10">
    <location>
        <begin position="1"/>
        <end position="25"/>
    </location>
</feature>
<dbReference type="InterPro" id="IPR002543">
    <property type="entry name" value="FtsK_dom"/>
</dbReference>
<evidence type="ECO:0000256" key="8">
    <source>
        <dbReference type="ARBA" id="ARBA00023136"/>
    </source>
</evidence>
<feature type="domain" description="FtsK" evidence="11">
    <location>
        <begin position="1102"/>
        <end position="1286"/>
    </location>
</feature>
<dbReference type="SUPFAM" id="SSF52540">
    <property type="entry name" value="P-loop containing nucleoside triphosphate hydrolases"/>
    <property type="match status" value="3"/>
</dbReference>
<dbReference type="SMART" id="SM00382">
    <property type="entry name" value="AAA"/>
    <property type="match status" value="3"/>
</dbReference>